<dbReference type="NCBIfam" id="TIGR00443">
    <property type="entry name" value="hisZ_biosyn_reg"/>
    <property type="match status" value="1"/>
</dbReference>
<dbReference type="InterPro" id="IPR041715">
    <property type="entry name" value="HisRS-like_core"/>
</dbReference>
<evidence type="ECO:0000313" key="11">
    <source>
        <dbReference type="Proteomes" id="UP001465153"/>
    </source>
</evidence>
<evidence type="ECO:0000256" key="4">
    <source>
        <dbReference type="ARBA" id="ARBA00011496"/>
    </source>
</evidence>
<keyword evidence="10" id="KW-0328">Glycosyltransferase</keyword>
<sequence length="396" mass="44552">MENLVMNYEDRWLLPDGIEEILPESADQIESLRRQLLDAFRLWGYELVIPPMIEYTDSLLIGLGQDIDLLTFRVTDQLSGRMMGIRADITPQIARMDAHSFSQEGVSRLCYTGHVLHTKPKTPLATRSPLQAGVELFGGAGVESDIEVITLLLESLQQLDLPKLHLDLGHVAIYRTLAEEAEFTKEQEQEFFQLLQRKSATDIDRWVNEHVKKPQHKKWLLKLPELAGGPEIIDTAREFFKGAPAAIFDALDQLSKIAQTIGQRCNFVNMYFDLGEVRGYHYHTGVVFAAFASGFGEAIARGGRYDSIGKVFGRARAAIGFTVDITSVSQLTLSQSGQENLIWAPYSEDQNLWSAVRRLRDEGRSVIAALDKDDDIPVKCKQQLVFVDGEYQVLPL</sequence>
<comment type="subcellular location">
    <subcellularLocation>
        <location evidence="1 8">Cytoplasm</location>
    </subcellularLocation>
</comment>
<feature type="domain" description="Class II Histidinyl-tRNA synthetase (HisRS)-like catalytic core" evidence="9">
    <location>
        <begin position="17"/>
        <end position="327"/>
    </location>
</feature>
<accession>A0ABQ0A5A8</accession>
<comment type="function">
    <text evidence="7 8">Required for the first step of histidine biosynthesis. May allow the feedback regulation of ATP phosphoribosyltransferase activity by histidine.</text>
</comment>
<evidence type="ECO:0000256" key="8">
    <source>
        <dbReference type="HAMAP-Rule" id="MF_00125"/>
    </source>
</evidence>
<dbReference type="NCBIfam" id="NF008935">
    <property type="entry name" value="PRK12292.1-1"/>
    <property type="match status" value="1"/>
</dbReference>
<keyword evidence="8" id="KW-0368">Histidine biosynthesis</keyword>
<dbReference type="InterPro" id="IPR004516">
    <property type="entry name" value="HisRS/HisZ"/>
</dbReference>
<dbReference type="EMBL" id="BAABWN010000002">
    <property type="protein sequence ID" value="GAA6166844.1"/>
    <property type="molecule type" value="Genomic_DNA"/>
</dbReference>
<evidence type="ECO:0000256" key="5">
    <source>
        <dbReference type="ARBA" id="ARBA00020397"/>
    </source>
</evidence>
<dbReference type="InterPro" id="IPR004517">
    <property type="entry name" value="HisZ"/>
</dbReference>
<evidence type="ECO:0000256" key="7">
    <source>
        <dbReference type="ARBA" id="ARBA00025246"/>
    </source>
</evidence>
<comment type="pathway">
    <text evidence="2 8">Amino-acid biosynthesis; L-histidine biosynthesis; L-histidine from 5-phospho-alpha-D-ribose 1-diphosphate: step 1/9.</text>
</comment>
<keyword evidence="10" id="KW-0808">Transferase</keyword>
<protein>
    <recommendedName>
        <fullName evidence="5 8">ATP phosphoribosyltransferase regulatory subunit</fullName>
    </recommendedName>
</protein>
<dbReference type="SUPFAM" id="SSF55681">
    <property type="entry name" value="Class II aaRS and biotin synthetases"/>
    <property type="match status" value="1"/>
</dbReference>
<organism evidence="10 11">
    <name type="scientific">Sessilibacter corallicola</name>
    <dbReference type="NCBI Taxonomy" id="2904075"/>
    <lineage>
        <taxon>Bacteria</taxon>
        <taxon>Pseudomonadati</taxon>
        <taxon>Pseudomonadota</taxon>
        <taxon>Gammaproteobacteria</taxon>
        <taxon>Cellvibrionales</taxon>
        <taxon>Cellvibrionaceae</taxon>
        <taxon>Sessilibacter</taxon>
    </lineage>
</organism>
<dbReference type="CDD" id="cd00773">
    <property type="entry name" value="HisRS-like_core"/>
    <property type="match status" value="1"/>
</dbReference>
<proteinExistence type="inferred from homology"/>
<dbReference type="HAMAP" id="MF_00125">
    <property type="entry name" value="HisZ"/>
    <property type="match status" value="1"/>
</dbReference>
<dbReference type="GO" id="GO:0016757">
    <property type="term" value="F:glycosyltransferase activity"/>
    <property type="evidence" value="ECO:0007669"/>
    <property type="project" value="UniProtKB-KW"/>
</dbReference>
<keyword evidence="8" id="KW-0028">Amino-acid biosynthesis</keyword>
<evidence type="ECO:0000256" key="3">
    <source>
        <dbReference type="ARBA" id="ARBA00005539"/>
    </source>
</evidence>
<dbReference type="NCBIfam" id="NF009086">
    <property type="entry name" value="PRK12421.1"/>
    <property type="match status" value="1"/>
</dbReference>
<comment type="subunit">
    <text evidence="4 8">Heteromultimer composed of HisG and HisZ subunits.</text>
</comment>
<evidence type="ECO:0000256" key="6">
    <source>
        <dbReference type="ARBA" id="ARBA00022490"/>
    </source>
</evidence>
<comment type="miscellaneous">
    <text evidence="8">This function is generally fulfilled by the C-terminal part of HisG, which is missing in some bacteria such as this one.</text>
</comment>
<dbReference type="PIRSF" id="PIRSF001549">
    <property type="entry name" value="His-tRNA_synth"/>
    <property type="match status" value="1"/>
</dbReference>
<reference evidence="10 11" key="1">
    <citation type="submission" date="2024-04" db="EMBL/GenBank/DDBJ databases">
        <title>Draft genome sequence of Sessilibacter corallicola NBRC 116591.</title>
        <authorList>
            <person name="Miyakawa T."/>
            <person name="Kusuya Y."/>
            <person name="Miura T."/>
        </authorList>
    </citation>
    <scope>NUCLEOTIDE SEQUENCE [LARGE SCALE GENOMIC DNA]</scope>
    <source>
        <strain evidence="10 11">KU-00831-HH</strain>
    </source>
</reference>
<evidence type="ECO:0000256" key="1">
    <source>
        <dbReference type="ARBA" id="ARBA00004496"/>
    </source>
</evidence>
<dbReference type="Proteomes" id="UP001465153">
    <property type="component" value="Unassembled WGS sequence"/>
</dbReference>
<gene>
    <name evidence="8" type="primary">hisZ</name>
    <name evidence="10" type="ORF">NBRC116591_06540</name>
</gene>
<evidence type="ECO:0000313" key="10">
    <source>
        <dbReference type="EMBL" id="GAA6166844.1"/>
    </source>
</evidence>
<dbReference type="InterPro" id="IPR045864">
    <property type="entry name" value="aa-tRNA-synth_II/BPL/LPL"/>
</dbReference>
<dbReference type="Gene3D" id="3.30.930.10">
    <property type="entry name" value="Bira Bifunctional Protein, Domain 2"/>
    <property type="match status" value="1"/>
</dbReference>
<name>A0ABQ0A5A8_9GAMM</name>
<evidence type="ECO:0000256" key="2">
    <source>
        <dbReference type="ARBA" id="ARBA00004667"/>
    </source>
</evidence>
<dbReference type="PANTHER" id="PTHR43707:SF1">
    <property type="entry name" value="HISTIDINE--TRNA LIGASE, MITOCHONDRIAL-RELATED"/>
    <property type="match status" value="1"/>
</dbReference>
<keyword evidence="11" id="KW-1185">Reference proteome</keyword>
<comment type="caution">
    <text evidence="10">The sequence shown here is derived from an EMBL/GenBank/DDBJ whole genome shotgun (WGS) entry which is preliminary data.</text>
</comment>
<dbReference type="PANTHER" id="PTHR43707">
    <property type="entry name" value="HISTIDYL-TRNA SYNTHETASE"/>
    <property type="match status" value="1"/>
</dbReference>
<evidence type="ECO:0000259" key="9">
    <source>
        <dbReference type="Pfam" id="PF13393"/>
    </source>
</evidence>
<keyword evidence="6 8" id="KW-0963">Cytoplasm</keyword>
<dbReference type="Pfam" id="PF13393">
    <property type="entry name" value="tRNA-synt_His"/>
    <property type="match status" value="1"/>
</dbReference>
<comment type="similarity">
    <text evidence="3 8">Belongs to the class-II aminoacyl-tRNA synthetase family. HisZ subfamily.</text>
</comment>